<comment type="caution">
    <text evidence="3">The sequence shown here is derived from an EMBL/GenBank/DDBJ whole genome shotgun (WGS) entry which is preliminary data.</text>
</comment>
<reference evidence="3" key="1">
    <citation type="submission" date="2022-06" db="EMBL/GenBank/DDBJ databases">
        <title>Genome public.</title>
        <authorList>
            <person name="Sun Q."/>
        </authorList>
    </citation>
    <scope>NUCLEOTIDE SEQUENCE</scope>
    <source>
        <strain evidence="3">CWNU-1</strain>
    </source>
</reference>
<dbReference type="Proteomes" id="UP001431429">
    <property type="component" value="Unassembled WGS sequence"/>
</dbReference>
<dbReference type="InterPro" id="IPR052745">
    <property type="entry name" value="G3P_Oxidase/Oxidoreductase"/>
</dbReference>
<feature type="domain" description="BFD-like [2Fe-2S]-binding" evidence="2">
    <location>
        <begin position="418"/>
        <end position="471"/>
    </location>
</feature>
<dbReference type="Pfam" id="PF04324">
    <property type="entry name" value="Fer2_BFD"/>
    <property type="match status" value="1"/>
</dbReference>
<gene>
    <name evidence="3" type="ORF">NBG84_04700</name>
</gene>
<feature type="domain" description="FAD dependent oxidoreductase" evidence="1">
    <location>
        <begin position="20"/>
        <end position="370"/>
    </location>
</feature>
<dbReference type="Pfam" id="PF01266">
    <property type="entry name" value="DAO"/>
    <property type="match status" value="1"/>
</dbReference>
<protein>
    <submittedName>
        <fullName evidence="3">NAD(P)/FAD-dependent oxidoreductase</fullName>
    </submittedName>
</protein>
<dbReference type="CDD" id="cd19946">
    <property type="entry name" value="GlpA-like_Fer2_BFD-like"/>
    <property type="match status" value="1"/>
</dbReference>
<organism evidence="3 4">
    <name type="scientific">Streptomyces albipurpureus</name>
    <dbReference type="NCBI Taxonomy" id="2897419"/>
    <lineage>
        <taxon>Bacteria</taxon>
        <taxon>Bacillati</taxon>
        <taxon>Actinomycetota</taxon>
        <taxon>Actinomycetes</taxon>
        <taxon>Kitasatosporales</taxon>
        <taxon>Streptomycetaceae</taxon>
        <taxon>Streptomyces</taxon>
    </lineage>
</organism>
<dbReference type="Gene3D" id="1.10.10.1100">
    <property type="entry name" value="BFD-like [2Fe-2S]-binding domain"/>
    <property type="match status" value="1"/>
</dbReference>
<dbReference type="Gene3D" id="3.50.50.60">
    <property type="entry name" value="FAD/NAD(P)-binding domain"/>
    <property type="match status" value="1"/>
</dbReference>
<dbReference type="InterPro" id="IPR007419">
    <property type="entry name" value="BFD-like_2Fe2S-bd_dom"/>
</dbReference>
<accession>A0ABT0UHB4</accession>
<evidence type="ECO:0000259" key="1">
    <source>
        <dbReference type="Pfam" id="PF01266"/>
    </source>
</evidence>
<evidence type="ECO:0000313" key="4">
    <source>
        <dbReference type="Proteomes" id="UP001431429"/>
    </source>
</evidence>
<dbReference type="PANTHER" id="PTHR42720">
    <property type="entry name" value="GLYCEROL-3-PHOSPHATE DEHYDROGENASE"/>
    <property type="match status" value="1"/>
</dbReference>
<evidence type="ECO:0000313" key="3">
    <source>
        <dbReference type="EMBL" id="MCM2387617.1"/>
    </source>
</evidence>
<dbReference type="EMBL" id="JAMQAW010000004">
    <property type="protein sequence ID" value="MCM2387617.1"/>
    <property type="molecule type" value="Genomic_DNA"/>
</dbReference>
<evidence type="ECO:0000259" key="2">
    <source>
        <dbReference type="Pfam" id="PF04324"/>
    </source>
</evidence>
<dbReference type="RefSeq" id="WP_250917984.1">
    <property type="nucleotide sequence ID" value="NZ_JAMQAW010000004.1"/>
</dbReference>
<dbReference type="InterPro" id="IPR041854">
    <property type="entry name" value="BFD-like_2Fe2S-bd_dom_sf"/>
</dbReference>
<keyword evidence="4" id="KW-1185">Reference proteome</keyword>
<name>A0ABT0UHB4_9ACTN</name>
<dbReference type="SUPFAM" id="SSF54373">
    <property type="entry name" value="FAD-linked reductases, C-terminal domain"/>
    <property type="match status" value="1"/>
</dbReference>
<dbReference type="InterPro" id="IPR036188">
    <property type="entry name" value="FAD/NAD-bd_sf"/>
</dbReference>
<sequence>MSNTTGPDPVPAPTPDDGYDVVVIGGGIVGAAIARELAGHEVSVALVEARSDIGDGTSKANTAILHTGFDATPGTLESRMVARGYELLSRYATETGIPVEHTGAILVAWNDEELAALPGLKDKAERNGYQESALIGADEVYRLVPALGDGVLGGLTVPGESIICTWTTNLALATDAERRGVTVLLDHPVTEVTADTSGDGFTTLRTEGGDVRGRWIVNAAGLGADHLDRLFGHDRFTVTPRRGELFVFDKLARDLVNKIVLPVPTSRGKGVLVSPTVYGNVMLGPTSEDLTDRTATGTSEDGFDFLLTKGAALMPRLLEEEVTATYAGLRAAINHPDYLIEADRDRHYLLVGGIRSTGLTAGMAIAEYVRDVLADAGLVLKEREDLPDPPRMPNIGEAGTRPYQDAARIAADPAYGEIVCFCERVTAGEIRDACHTELPARTPEGLRRRTRAMNGRCQGFFCGSAVEQLMNDHSTTGGGCARTCHEVTH</sequence>
<dbReference type="PANTHER" id="PTHR42720:SF1">
    <property type="entry name" value="GLYCEROL 3-PHOSPHATE OXIDASE"/>
    <property type="match status" value="1"/>
</dbReference>
<proteinExistence type="predicted"/>
<dbReference type="Gene3D" id="3.30.9.10">
    <property type="entry name" value="D-Amino Acid Oxidase, subunit A, domain 2"/>
    <property type="match status" value="1"/>
</dbReference>
<dbReference type="SUPFAM" id="SSF51905">
    <property type="entry name" value="FAD/NAD(P)-binding domain"/>
    <property type="match status" value="1"/>
</dbReference>
<dbReference type="InterPro" id="IPR006076">
    <property type="entry name" value="FAD-dep_OxRdtase"/>
</dbReference>